<reference evidence="1 2" key="1">
    <citation type="submission" date="2016-07" db="EMBL/GenBank/DDBJ databases">
        <title>Draft Genome Sequence of Oceanisphaera psychrotolerans, isolated from coastal sediment samples.</title>
        <authorList>
            <person name="Zhuo S."/>
            <person name="Ruan Z."/>
        </authorList>
    </citation>
    <scope>NUCLEOTIDE SEQUENCE [LARGE SCALE GENOMIC DNA]</scope>
    <source>
        <strain evidence="1 2">LAM-WHM-ZC</strain>
    </source>
</reference>
<proteinExistence type="predicted"/>
<name>A0A1J4QGE2_9GAMM</name>
<dbReference type="Gene3D" id="2.60.40.10">
    <property type="entry name" value="Immunoglobulins"/>
    <property type="match status" value="1"/>
</dbReference>
<accession>A0A1J4QGE2</accession>
<dbReference type="InterPro" id="IPR013783">
    <property type="entry name" value="Ig-like_fold"/>
</dbReference>
<dbReference type="AlphaFoldDB" id="A0A1J4QGE2"/>
<dbReference type="EMBL" id="MDKE01000004">
    <property type="protein sequence ID" value="OIN13874.1"/>
    <property type="molecule type" value="Genomic_DNA"/>
</dbReference>
<evidence type="ECO:0000313" key="1">
    <source>
        <dbReference type="EMBL" id="OIN13874.1"/>
    </source>
</evidence>
<organism evidence="1 2">
    <name type="scientific">Oceanisphaera psychrotolerans</name>
    <dbReference type="NCBI Taxonomy" id="1414654"/>
    <lineage>
        <taxon>Bacteria</taxon>
        <taxon>Pseudomonadati</taxon>
        <taxon>Pseudomonadota</taxon>
        <taxon>Gammaproteobacteria</taxon>
        <taxon>Aeromonadales</taxon>
        <taxon>Aeromonadaceae</taxon>
        <taxon>Oceanisphaera</taxon>
    </lineage>
</organism>
<dbReference type="Proteomes" id="UP000243073">
    <property type="component" value="Unassembled WGS sequence"/>
</dbReference>
<sequence>MSVPVEDLGLFELDGNALQDVMPPPPDDWQTLYNGGLNNGGSPEVFTGVNPDAAPVTIFDGGKKDIQPIGDWSHKNGSVPDKDDITNAYAASYTDSATGDRILYFGADRFSNVGDAFMGFWFFKDEVKAEDDGSFSGNHQLGDTLVLVNFPQANNAVPLIQVVEWVGNGEFSGAGEPGCSKAANNNPQPGQCIAKNLRLIAGESGDGAICNNGGIDEACAITNEVTETSPWPYTAKNGLVGAFPFESFFEGGINLTQLIPGDSCFASFMAETRSSSSFTATLKDFVLDSFPVCSTNISTAIHSGADHVTDLQGGNISAGTGIHDLATVSFSGPTGLQVLGTVTFDTYAATCLDLLDTNGDPVDPLPDALANYSTAVDYTLDGTTNSVQVESNGLTSEDAGFPSDTDSDSPNPGAFAYLVRFVAAANSPVPSSAYHCEELFVETLTPTVATEIHEGTGHSPDIQDTIQAVGISLHDLAKVTGGNNLLPTGTVTFVFYDNATCDGTVLATHSSKVLSGSGVLATTESDDYSTVGYLSTANTRDLSIRASYSGDTNYAPAQAPCEDLTIAKRNPSIETHVILLDQAKVEGDGNTIIGVGEPSGVVDFTVYGTNNCTGTALKTITGVSLVDISGELIARLLSTDEVIVKALNATSHVSYLAAYQGDNNYKAVTHGCEVVSVTLPAKTTAQ</sequence>
<gene>
    <name evidence="1" type="ORF">BFR47_09305</name>
</gene>
<dbReference type="STRING" id="1414654.BFR47_09305"/>
<comment type="caution">
    <text evidence="1">The sequence shown here is derived from an EMBL/GenBank/DDBJ whole genome shotgun (WGS) entry which is preliminary data.</text>
</comment>
<evidence type="ECO:0000313" key="2">
    <source>
        <dbReference type="Proteomes" id="UP000243073"/>
    </source>
</evidence>
<protein>
    <submittedName>
        <fullName evidence="1">Uncharacterized protein</fullName>
    </submittedName>
</protein>
<keyword evidence="2" id="KW-1185">Reference proteome</keyword>